<gene>
    <name evidence="2" type="ORF">L873DRAFT_1315056</name>
</gene>
<feature type="compositionally biased region" description="Polar residues" evidence="1">
    <location>
        <begin position="15"/>
        <end position="35"/>
    </location>
</feature>
<dbReference type="AlphaFoldDB" id="A0A3N4JB56"/>
<evidence type="ECO:0000313" key="3">
    <source>
        <dbReference type="Proteomes" id="UP000276215"/>
    </source>
</evidence>
<keyword evidence="3" id="KW-1185">Reference proteome</keyword>
<proteinExistence type="predicted"/>
<evidence type="ECO:0000256" key="1">
    <source>
        <dbReference type="SAM" id="MobiDB-lite"/>
    </source>
</evidence>
<feature type="region of interest" description="Disordered" evidence="1">
    <location>
        <begin position="15"/>
        <end position="36"/>
    </location>
</feature>
<name>A0A3N4JB56_9PEZI</name>
<dbReference type="EMBL" id="ML120425">
    <property type="protein sequence ID" value="RPA95512.1"/>
    <property type="molecule type" value="Genomic_DNA"/>
</dbReference>
<evidence type="ECO:0000313" key="2">
    <source>
        <dbReference type="EMBL" id="RPA95512.1"/>
    </source>
</evidence>
<reference evidence="2 3" key="1">
    <citation type="journal article" date="2018" name="Nat. Ecol. Evol.">
        <title>Pezizomycetes genomes reveal the molecular basis of ectomycorrhizal truffle lifestyle.</title>
        <authorList>
            <person name="Murat C."/>
            <person name="Payen T."/>
            <person name="Noel B."/>
            <person name="Kuo A."/>
            <person name="Morin E."/>
            <person name="Chen J."/>
            <person name="Kohler A."/>
            <person name="Krizsan K."/>
            <person name="Balestrini R."/>
            <person name="Da Silva C."/>
            <person name="Montanini B."/>
            <person name="Hainaut M."/>
            <person name="Levati E."/>
            <person name="Barry K.W."/>
            <person name="Belfiori B."/>
            <person name="Cichocki N."/>
            <person name="Clum A."/>
            <person name="Dockter R.B."/>
            <person name="Fauchery L."/>
            <person name="Guy J."/>
            <person name="Iotti M."/>
            <person name="Le Tacon F."/>
            <person name="Lindquist E.A."/>
            <person name="Lipzen A."/>
            <person name="Malagnac F."/>
            <person name="Mello A."/>
            <person name="Molinier V."/>
            <person name="Miyauchi S."/>
            <person name="Poulain J."/>
            <person name="Riccioni C."/>
            <person name="Rubini A."/>
            <person name="Sitrit Y."/>
            <person name="Splivallo R."/>
            <person name="Traeger S."/>
            <person name="Wang M."/>
            <person name="Zifcakova L."/>
            <person name="Wipf D."/>
            <person name="Zambonelli A."/>
            <person name="Paolocci F."/>
            <person name="Nowrousian M."/>
            <person name="Ottonello S."/>
            <person name="Baldrian P."/>
            <person name="Spatafora J.W."/>
            <person name="Henrissat B."/>
            <person name="Nagy L.G."/>
            <person name="Aury J.M."/>
            <person name="Wincker P."/>
            <person name="Grigoriev I.V."/>
            <person name="Bonfante P."/>
            <person name="Martin F.M."/>
        </authorList>
    </citation>
    <scope>NUCLEOTIDE SEQUENCE [LARGE SCALE GENOMIC DNA]</scope>
    <source>
        <strain evidence="2 3">120613-1</strain>
    </source>
</reference>
<organism evidence="2 3">
    <name type="scientific">Choiromyces venosus 120613-1</name>
    <dbReference type="NCBI Taxonomy" id="1336337"/>
    <lineage>
        <taxon>Eukaryota</taxon>
        <taxon>Fungi</taxon>
        <taxon>Dikarya</taxon>
        <taxon>Ascomycota</taxon>
        <taxon>Pezizomycotina</taxon>
        <taxon>Pezizomycetes</taxon>
        <taxon>Pezizales</taxon>
        <taxon>Tuberaceae</taxon>
        <taxon>Choiromyces</taxon>
    </lineage>
</organism>
<dbReference type="Proteomes" id="UP000276215">
    <property type="component" value="Unassembled WGS sequence"/>
</dbReference>
<accession>A0A3N4JB56</accession>
<protein>
    <submittedName>
        <fullName evidence="2">Uncharacterized protein</fullName>
    </submittedName>
</protein>
<sequence length="102" mass="11724">MFAKKSHSANFLVIRTNQASKQNPGSPILITQNTDPNKEIDDMIARHLPDKKTKQRENEINRPKRDKRKWLNEIKENKEKTLLIPTTQCRIPLSTNSCGGQS</sequence>